<sequence>MHPRTEAAIPIPCQEYETYACRVRPHSSVGGWAPTRVVPVPRQERIKTKRPQRRPRSLSLASLSVAGCSPPFPLLPRFPASPLCSLRGTGNDRPLSSAACADTAAAVTPSLPPSASARAGPIQCAPAQRKRGALPPLARAAPFNAPPLD</sequence>
<evidence type="ECO:0000313" key="2">
    <source>
        <dbReference type="EnsemblPlants" id="KQL12850"/>
    </source>
</evidence>
<dbReference type="EMBL" id="AGNK02001405">
    <property type="status" value="NOT_ANNOTATED_CDS"/>
    <property type="molecule type" value="Genomic_DNA"/>
</dbReference>
<dbReference type="InParanoid" id="K3ZAH4"/>
<proteinExistence type="predicted"/>
<dbReference type="Proteomes" id="UP000004995">
    <property type="component" value="Unassembled WGS sequence"/>
</dbReference>
<organism evidence="2 3">
    <name type="scientific">Setaria italica</name>
    <name type="common">Foxtail millet</name>
    <name type="synonym">Panicum italicum</name>
    <dbReference type="NCBI Taxonomy" id="4555"/>
    <lineage>
        <taxon>Eukaryota</taxon>
        <taxon>Viridiplantae</taxon>
        <taxon>Streptophyta</taxon>
        <taxon>Embryophyta</taxon>
        <taxon>Tracheophyta</taxon>
        <taxon>Spermatophyta</taxon>
        <taxon>Magnoliopsida</taxon>
        <taxon>Liliopsida</taxon>
        <taxon>Poales</taxon>
        <taxon>Poaceae</taxon>
        <taxon>PACMAD clade</taxon>
        <taxon>Panicoideae</taxon>
        <taxon>Panicodae</taxon>
        <taxon>Paniceae</taxon>
        <taxon>Cenchrinae</taxon>
        <taxon>Setaria</taxon>
    </lineage>
</organism>
<name>K3ZAH4_SETIT</name>
<reference evidence="3" key="1">
    <citation type="journal article" date="2012" name="Nat. Biotechnol.">
        <title>Reference genome sequence of the model plant Setaria.</title>
        <authorList>
            <person name="Bennetzen J.L."/>
            <person name="Schmutz J."/>
            <person name="Wang H."/>
            <person name="Percifield R."/>
            <person name="Hawkins J."/>
            <person name="Pontaroli A.C."/>
            <person name="Estep M."/>
            <person name="Feng L."/>
            <person name="Vaughn J.N."/>
            <person name="Grimwood J."/>
            <person name="Jenkins J."/>
            <person name="Barry K."/>
            <person name="Lindquist E."/>
            <person name="Hellsten U."/>
            <person name="Deshpande S."/>
            <person name="Wang X."/>
            <person name="Wu X."/>
            <person name="Mitros T."/>
            <person name="Triplett J."/>
            <person name="Yang X."/>
            <person name="Ye C.Y."/>
            <person name="Mauro-Herrera M."/>
            <person name="Wang L."/>
            <person name="Li P."/>
            <person name="Sharma M."/>
            <person name="Sharma R."/>
            <person name="Ronald P.C."/>
            <person name="Panaud O."/>
            <person name="Kellogg E.A."/>
            <person name="Brutnell T.P."/>
            <person name="Doust A.N."/>
            <person name="Tuskan G.A."/>
            <person name="Rokhsar D."/>
            <person name="Devos K.M."/>
        </authorList>
    </citation>
    <scope>NUCLEOTIDE SEQUENCE [LARGE SCALE GENOMIC DNA]</scope>
    <source>
        <strain evidence="3">cv. Yugu1</strain>
    </source>
</reference>
<dbReference type="AlphaFoldDB" id="K3ZAH4"/>
<evidence type="ECO:0000313" key="3">
    <source>
        <dbReference type="Proteomes" id="UP000004995"/>
    </source>
</evidence>
<protein>
    <submittedName>
        <fullName evidence="2">Uncharacterized protein</fullName>
    </submittedName>
</protein>
<feature type="region of interest" description="Disordered" evidence="1">
    <location>
        <begin position="106"/>
        <end position="149"/>
    </location>
</feature>
<reference evidence="2" key="2">
    <citation type="submission" date="2018-08" db="UniProtKB">
        <authorList>
            <consortium name="EnsemblPlants"/>
        </authorList>
    </citation>
    <scope>IDENTIFICATION</scope>
    <source>
        <strain evidence="2">Yugu1</strain>
    </source>
</reference>
<evidence type="ECO:0000256" key="1">
    <source>
        <dbReference type="SAM" id="MobiDB-lite"/>
    </source>
</evidence>
<dbReference type="HOGENOM" id="CLU_1752881_0_0_1"/>
<keyword evidence="3" id="KW-1185">Reference proteome</keyword>
<dbReference type="Gramene" id="KQL12850">
    <property type="protein sequence ID" value="KQL12850"/>
    <property type="gene ID" value="SETIT_023545mg"/>
</dbReference>
<accession>K3ZAH4</accession>
<feature type="compositionally biased region" description="Low complexity" evidence="1">
    <location>
        <begin position="133"/>
        <end position="143"/>
    </location>
</feature>
<dbReference type="EnsemblPlants" id="KQL12850">
    <property type="protein sequence ID" value="KQL12850"/>
    <property type="gene ID" value="SETIT_023545mg"/>
</dbReference>